<name>A0AAX1RXN4_9STAP</name>
<evidence type="ECO:0000313" key="1">
    <source>
        <dbReference type="EMBL" id="MBH9580924.1"/>
    </source>
</evidence>
<dbReference type="AlphaFoldDB" id="A0AAX1RXN4"/>
<dbReference type="RefSeq" id="WP_115855997.1">
    <property type="nucleotide sequence ID" value="NZ_CAJUZR010000018.1"/>
</dbReference>
<dbReference type="EMBL" id="JAEDAQ010000008">
    <property type="protein sequence ID" value="MBH9580924.1"/>
    <property type="molecule type" value="Genomic_DNA"/>
</dbReference>
<evidence type="ECO:0000313" key="2">
    <source>
        <dbReference type="EMBL" id="REI24693.1"/>
    </source>
</evidence>
<organism evidence="2 3">
    <name type="scientific">Staphylococcus felis</name>
    <dbReference type="NCBI Taxonomy" id="46127"/>
    <lineage>
        <taxon>Bacteria</taxon>
        <taxon>Bacillati</taxon>
        <taxon>Bacillota</taxon>
        <taxon>Bacilli</taxon>
        <taxon>Bacillales</taxon>
        <taxon>Staphylococcaceae</taxon>
        <taxon>Staphylococcus</taxon>
    </lineage>
</organism>
<evidence type="ECO:0000313" key="4">
    <source>
        <dbReference type="Proteomes" id="UP000597038"/>
    </source>
</evidence>
<sequence>MSDVIPFPKLKEKLVRDITESVQDENYEAAYDVINEYESYFELTDKLAILKCEVLWELSAYLELKEEANILLTLGYKPYDTYMTYYVKSLFELEQYQSVIDIIEQVLDEVTEHQTRMTLLPIKDRAQSKLDERKDYMAYRLQQFHSLNQHEQMQLILSLIDDNAYQFTESISYLFNTSFMPTHIQSLMLEYLRLAEYDQCVSVTKASKTITVIPSKLIGLEHSQFKRIVVPEVIALLEEHIPSLVQEAYIHLNTHNIALYPLDIEEVASIKEWKEAYLLYFKEMIGQMDESEYAQQTLVELIKSLNT</sequence>
<reference evidence="1 4" key="2">
    <citation type="submission" date="2020-12" db="EMBL/GenBank/DDBJ databases">
        <title>Genomic analysis of Staphylococcus felis from a cat with skin infection.</title>
        <authorList>
            <person name="Aslantas O."/>
            <person name="Keskin O."/>
            <person name="Buyukaltay K."/>
            <person name="Gullu Yucetepe A."/>
        </authorList>
    </citation>
    <scope>NUCLEOTIDE SEQUENCE [LARGE SCALE GENOMIC DNA]</scope>
    <source>
        <strain evidence="1 4">HARRANVET</strain>
    </source>
</reference>
<reference evidence="2 3" key="1">
    <citation type="journal article" date="2018" name="Vet. Microbiol.">
        <title>Characterisation of Staphylococcus felis isolated from cats using whole genome sequencing.</title>
        <authorList>
            <person name="Worthing K."/>
            <person name="Pang S."/>
            <person name="Trott D.J."/>
            <person name="Abraham S."/>
            <person name="Coombs G.W."/>
            <person name="Jordan D."/>
            <person name="McIntyre L."/>
            <person name="Davies M.R."/>
            <person name="Norris J."/>
        </authorList>
    </citation>
    <scope>NUCLEOTIDE SEQUENCE [LARGE SCALE GENOMIC DNA]</scope>
    <source>
        <strain evidence="2 3">F25</strain>
    </source>
</reference>
<evidence type="ECO:0000313" key="3">
    <source>
        <dbReference type="Proteomes" id="UP000256337"/>
    </source>
</evidence>
<accession>A0AAX1RXN4</accession>
<dbReference type="Proteomes" id="UP000256337">
    <property type="component" value="Unassembled WGS sequence"/>
</dbReference>
<comment type="caution">
    <text evidence="2">The sequence shown here is derived from an EMBL/GenBank/DDBJ whole genome shotgun (WGS) entry which is preliminary data.</text>
</comment>
<keyword evidence="4" id="KW-1185">Reference proteome</keyword>
<protein>
    <submittedName>
        <fullName evidence="2">Uncharacterized protein</fullName>
    </submittedName>
</protein>
<dbReference type="Proteomes" id="UP000597038">
    <property type="component" value="Unassembled WGS sequence"/>
</dbReference>
<proteinExistence type="predicted"/>
<dbReference type="EMBL" id="QKYD01000030">
    <property type="protein sequence ID" value="REI24693.1"/>
    <property type="molecule type" value="Genomic_DNA"/>
</dbReference>
<gene>
    <name evidence="2" type="ORF">DOS76_01595</name>
    <name evidence="1" type="ORF">I9026_06005</name>
</gene>